<dbReference type="RefSeq" id="WP_057836669.1">
    <property type="nucleotide sequence ID" value="NZ_LLXZ01000113.1"/>
</dbReference>
<dbReference type="Gene3D" id="2.10.109.10">
    <property type="entry name" value="Umud Fragment, subunit A"/>
    <property type="match status" value="1"/>
</dbReference>
<dbReference type="SUPFAM" id="SSF51306">
    <property type="entry name" value="LexA/Signal peptidase"/>
    <property type="match status" value="1"/>
</dbReference>
<keyword evidence="1" id="KW-0812">Transmembrane</keyword>
<feature type="transmembrane region" description="Helical" evidence="1">
    <location>
        <begin position="12"/>
        <end position="38"/>
    </location>
</feature>
<name>A0A0R3LF02_9BRAD</name>
<keyword evidence="4" id="KW-1185">Reference proteome</keyword>
<dbReference type="Pfam" id="PF10502">
    <property type="entry name" value="Peptidase_S26"/>
    <property type="match status" value="1"/>
</dbReference>
<dbReference type="STRING" id="280332.CQ12_16480"/>
<dbReference type="EMBL" id="LLXZ01000113">
    <property type="protein sequence ID" value="KRR06426.1"/>
    <property type="molecule type" value="Genomic_DNA"/>
</dbReference>
<evidence type="ECO:0000313" key="4">
    <source>
        <dbReference type="Proteomes" id="UP000050863"/>
    </source>
</evidence>
<keyword evidence="1" id="KW-0472">Membrane</keyword>
<evidence type="ECO:0000259" key="2">
    <source>
        <dbReference type="Pfam" id="PF10502"/>
    </source>
</evidence>
<gene>
    <name evidence="3" type="ORF">CQ12_16480</name>
</gene>
<keyword evidence="1" id="KW-1133">Transmembrane helix</keyword>
<evidence type="ECO:0000313" key="3">
    <source>
        <dbReference type="EMBL" id="KRR06426.1"/>
    </source>
</evidence>
<reference evidence="3 4" key="1">
    <citation type="submission" date="2014-03" db="EMBL/GenBank/DDBJ databases">
        <title>Bradyrhizobium valentinum sp. nov., isolated from effective nodules of Lupinus mariae-josephae, a lupine endemic of basic-lime soils in Eastern Spain.</title>
        <authorList>
            <person name="Duran D."/>
            <person name="Rey L."/>
            <person name="Navarro A."/>
            <person name="Busquets A."/>
            <person name="Imperial J."/>
            <person name="Ruiz-Argueso T."/>
        </authorList>
    </citation>
    <scope>NUCLEOTIDE SEQUENCE [LARGE SCALE GENOMIC DNA]</scope>
    <source>
        <strain evidence="3 4">PAC68</strain>
    </source>
</reference>
<comment type="caution">
    <text evidence="3">The sequence shown here is derived from an EMBL/GenBank/DDBJ whole genome shotgun (WGS) entry which is preliminary data.</text>
</comment>
<dbReference type="Proteomes" id="UP000050863">
    <property type="component" value="Unassembled WGS sequence"/>
</dbReference>
<feature type="domain" description="Peptidase S26" evidence="2">
    <location>
        <begin position="16"/>
        <end position="173"/>
    </location>
</feature>
<evidence type="ECO:0000256" key="1">
    <source>
        <dbReference type="SAM" id="Phobius"/>
    </source>
</evidence>
<organism evidence="3 4">
    <name type="scientific">Bradyrhizobium jicamae</name>
    <dbReference type="NCBI Taxonomy" id="280332"/>
    <lineage>
        <taxon>Bacteria</taxon>
        <taxon>Pseudomonadati</taxon>
        <taxon>Pseudomonadota</taxon>
        <taxon>Alphaproteobacteria</taxon>
        <taxon>Hyphomicrobiales</taxon>
        <taxon>Nitrobacteraceae</taxon>
        <taxon>Bradyrhizobium</taxon>
    </lineage>
</organism>
<accession>A0A0R3LF02</accession>
<proteinExistence type="predicted"/>
<dbReference type="InterPro" id="IPR019533">
    <property type="entry name" value="Peptidase_S26"/>
</dbReference>
<sequence length="179" mass="19748">MQIDRARLWRQASILSAMCAGIITLLMSSAPSVPLLIYNASGSAPPGLYYLEQRLPVRGELAVFKPPPAIELLIIAHKISPLPIPLLKRVEASGGDEVCRAKEPIGTMSINGKVVAEVLEKDREGLPLPSWEGCMRLVEGEFFLLQPHPHSFDSRYFGPVLRCDVLGVAHPLWTWKSDI</sequence>
<dbReference type="AlphaFoldDB" id="A0A0R3LF02"/>
<dbReference type="InterPro" id="IPR036286">
    <property type="entry name" value="LexA/Signal_pep-like_sf"/>
</dbReference>
<dbReference type="GO" id="GO:0004252">
    <property type="term" value="F:serine-type endopeptidase activity"/>
    <property type="evidence" value="ECO:0007669"/>
    <property type="project" value="InterPro"/>
</dbReference>
<protein>
    <recommendedName>
        <fullName evidence="2">Peptidase S26 domain-containing protein</fullName>
    </recommendedName>
</protein>
<dbReference type="GO" id="GO:0006465">
    <property type="term" value="P:signal peptide processing"/>
    <property type="evidence" value="ECO:0007669"/>
    <property type="project" value="InterPro"/>
</dbReference>